<protein>
    <submittedName>
        <fullName evidence="1">Uncharacterized protein</fullName>
    </submittedName>
</protein>
<evidence type="ECO:0000313" key="1">
    <source>
        <dbReference type="EMBL" id="CAF4162264.1"/>
    </source>
</evidence>
<organism evidence="1 2">
    <name type="scientific">Rotaria sordida</name>
    <dbReference type="NCBI Taxonomy" id="392033"/>
    <lineage>
        <taxon>Eukaryota</taxon>
        <taxon>Metazoa</taxon>
        <taxon>Spiralia</taxon>
        <taxon>Gnathifera</taxon>
        <taxon>Rotifera</taxon>
        <taxon>Eurotatoria</taxon>
        <taxon>Bdelloidea</taxon>
        <taxon>Philodinida</taxon>
        <taxon>Philodinidae</taxon>
        <taxon>Rotaria</taxon>
    </lineage>
</organism>
<name>A0A819YUG6_9BILA</name>
<feature type="non-terminal residue" evidence="1">
    <location>
        <position position="1"/>
    </location>
</feature>
<dbReference type="AlphaFoldDB" id="A0A819YUG6"/>
<gene>
    <name evidence="1" type="ORF">OTI717_LOCUS36772</name>
</gene>
<proteinExistence type="predicted"/>
<reference evidence="1" key="1">
    <citation type="submission" date="2021-02" db="EMBL/GenBank/DDBJ databases">
        <authorList>
            <person name="Nowell W R."/>
        </authorList>
    </citation>
    <scope>NUCLEOTIDE SEQUENCE</scope>
</reference>
<dbReference type="Proteomes" id="UP000663823">
    <property type="component" value="Unassembled WGS sequence"/>
</dbReference>
<dbReference type="EMBL" id="CAJOAX010016185">
    <property type="protein sequence ID" value="CAF4162264.1"/>
    <property type="molecule type" value="Genomic_DNA"/>
</dbReference>
<comment type="caution">
    <text evidence="1">The sequence shown here is derived from an EMBL/GenBank/DDBJ whole genome shotgun (WGS) entry which is preliminary data.</text>
</comment>
<evidence type="ECO:0000313" key="2">
    <source>
        <dbReference type="Proteomes" id="UP000663823"/>
    </source>
</evidence>
<accession>A0A819YUG6</accession>
<sequence length="36" mass="4312">IHCKPVNLESSRNFFIDDNTWFSPRQPTSITYRMPL</sequence>